<dbReference type="EMBL" id="MU273466">
    <property type="protein sequence ID" value="KAI0037007.1"/>
    <property type="molecule type" value="Genomic_DNA"/>
</dbReference>
<sequence>MATKDVLWAEGHDETVEVNQRALIDKVLARYSGEFTVFRELLQNSDDASARAVEIRFETEGFLARQKMATEGDGVEGTGSVGDGGSKQKLPDLKTEQVHQWTFKNNGIVFRDEDWNRLKKIAEGNPDEEKIGAFGVGFYSLFSVTEEPWVTSGGHWMGFYWKDKKDQLFARRGSLPAQEGAHPDPWTTFQMILREPAPIPPAFDFTRFLVSSMTFMAHLSEVSVYFDDRRLVRITKDGGKPKDIPEIEGLKPTSPKGIMTVKSIQTTPIDIQADVVRWVYEVGSEKPQQNKAVKSTAQQSSSGGFFSSLFSSFGSSTPQRVLTPQLPLPTPEADLMEVSSSSVRLTIFSANVEVKLDKKLSTELLRSTKKNPPSKLKYELIYTGKPEYDASVKEEEKGRFATGSVFQGLRADLDGSGAARIFIGHSTGQTSGIGGHMATRFIPTVERESIDLVDRHVAVWNKELLYVGGFLSRSGYEREMAIIREKWNQSAATDGPGGKPDPEIQGWLRDQALHAMKFYTFHASTPSSLVSAEMEQAFFACAQNRPFPIMSTEGIRDARTVRSSNPTFAAFLKRLATLPDEVATGAPVMIAALRRQRMILDIVFDDVLSELQARPLEEPEAVGCLKWWAAQHKQGRAPPAERARLLDAMIVSLGGNVVALSTIRMFLNAKKTGAIIPTDGPLPNHLLPVALSRYFDPDVLATTFPWQEFGIFDWLQHILDPSVSTRDPAHDVTLSPQWAERMLQVLTRGWPNIPKAQLDEIVGIIKPKACIPTSAGLNVPDQAYFASVNLFRDLPTVTLPSGNLVKKDMEKVLFALGVRKHVELQMVFDRMIKTGDWTIIDLVKYLVSVESTLSSEELQRLKQTSAFTMEDKSVSSARTGGKAPRFKAKDLYEPTEALRELKLPIIDWGTEQRWRPPSDEAKFLFSLGLKRSPPLGDLLKLAAGPDAEVRPKALKYFIDNSTKYTSYDPYDFKDLAFVPAIGKMGSHLATPLEVYTSSEWSMLGFAVIAPNWKEHASTKFKIREHPPTARLVSALESSPPPDQAMARKWFEILASRIPEFSNSEQSKLSMLPFVPAKVGAGEKATVKYLRPGECYFAGTSTVEFHSKIFIFVDFGPRANPFLAFCGTKQEPSVEEIVQILLSDPHEFFELTEGRDNYQHELKNIALNRRQISQASLTRMRRAAILLGSRRVRKSKHPKPNDADLDVDEEDWDHEYDLLRPDQVVIADDANSYQLFGDSVYSAPQDDLLEGFYLELGSGRLSRLVKEEYSSSKEIPNATKASSIRHLILERLPLFLHEHSQSRLKVTLSWLQEERNFVVRSFGRLSVTRSLRFGSLLVSRPVEASAVARWDRRVLQLWLATNTEVDMYEVSTSMCRTLFDSPKASEILLFMTILSTDLRSLKRRGYNVDRILRRQKEDAEKASKAAAEERERLLASAEKDRAKGPAVGTRGAELPVSDPSSQQEAAPGAPSQSGDPPLSSPTDASSFPREKSSLPPFSRAPSSNVGNLLKKGTSALQSMRNKIGTKVDGETSRVLLDGGGLRPHHGQSSSWSQPPPSSGGKVTPLSSIDANVQTAIKACSEEKSDVLRTRQQMTTVKETENEGYCDISGRAEALDAIGNIDEMKVYLSPDVPERETFMSVKHDGLLRFINIIHPLCDVFELSKKTVHIFSDQTGPLIAFNRNGSLFVNFRYYEAWRPQPISLGGMLTYFSLAHEIAHNLVQPHNSEHEFYFSYICERCVASSRTLPLVPNSL</sequence>
<keyword evidence="2" id="KW-1185">Reference proteome</keyword>
<evidence type="ECO:0000313" key="2">
    <source>
        <dbReference type="Proteomes" id="UP000814128"/>
    </source>
</evidence>
<dbReference type="Proteomes" id="UP000814128">
    <property type="component" value="Unassembled WGS sequence"/>
</dbReference>
<comment type="caution">
    <text evidence="1">The sequence shown here is derived from an EMBL/GenBank/DDBJ whole genome shotgun (WGS) entry which is preliminary data.</text>
</comment>
<reference evidence="1" key="1">
    <citation type="submission" date="2021-02" db="EMBL/GenBank/DDBJ databases">
        <authorList>
            <consortium name="DOE Joint Genome Institute"/>
            <person name="Ahrendt S."/>
            <person name="Looney B.P."/>
            <person name="Miyauchi S."/>
            <person name="Morin E."/>
            <person name="Drula E."/>
            <person name="Courty P.E."/>
            <person name="Chicoki N."/>
            <person name="Fauchery L."/>
            <person name="Kohler A."/>
            <person name="Kuo A."/>
            <person name="Labutti K."/>
            <person name="Pangilinan J."/>
            <person name="Lipzen A."/>
            <person name="Riley R."/>
            <person name="Andreopoulos W."/>
            <person name="He G."/>
            <person name="Johnson J."/>
            <person name="Barry K.W."/>
            <person name="Grigoriev I.V."/>
            <person name="Nagy L."/>
            <person name="Hibbett D."/>
            <person name="Henrissat B."/>
            <person name="Matheny P.B."/>
            <person name="Labbe J."/>
            <person name="Martin F."/>
        </authorList>
    </citation>
    <scope>NUCLEOTIDE SEQUENCE</scope>
    <source>
        <strain evidence="1">EC-137</strain>
    </source>
</reference>
<evidence type="ECO:0000313" key="1">
    <source>
        <dbReference type="EMBL" id="KAI0037007.1"/>
    </source>
</evidence>
<reference evidence="1" key="2">
    <citation type="journal article" date="2022" name="New Phytol.">
        <title>Evolutionary transition to the ectomycorrhizal habit in the genomes of a hyperdiverse lineage of mushroom-forming fungi.</title>
        <authorList>
            <person name="Looney B."/>
            <person name="Miyauchi S."/>
            <person name="Morin E."/>
            <person name="Drula E."/>
            <person name="Courty P.E."/>
            <person name="Kohler A."/>
            <person name="Kuo A."/>
            <person name="LaButti K."/>
            <person name="Pangilinan J."/>
            <person name="Lipzen A."/>
            <person name="Riley R."/>
            <person name="Andreopoulos W."/>
            <person name="He G."/>
            <person name="Johnson J."/>
            <person name="Nolan M."/>
            <person name="Tritt A."/>
            <person name="Barry K.W."/>
            <person name="Grigoriev I.V."/>
            <person name="Nagy L.G."/>
            <person name="Hibbett D."/>
            <person name="Henrissat B."/>
            <person name="Matheny P.B."/>
            <person name="Labbe J."/>
            <person name="Martin F.M."/>
        </authorList>
    </citation>
    <scope>NUCLEOTIDE SEQUENCE</scope>
    <source>
        <strain evidence="1">EC-137</strain>
    </source>
</reference>
<organism evidence="1 2">
    <name type="scientific">Vararia minispora EC-137</name>
    <dbReference type="NCBI Taxonomy" id="1314806"/>
    <lineage>
        <taxon>Eukaryota</taxon>
        <taxon>Fungi</taxon>
        <taxon>Dikarya</taxon>
        <taxon>Basidiomycota</taxon>
        <taxon>Agaricomycotina</taxon>
        <taxon>Agaricomycetes</taxon>
        <taxon>Russulales</taxon>
        <taxon>Lachnocladiaceae</taxon>
        <taxon>Vararia</taxon>
    </lineage>
</organism>
<protein>
    <submittedName>
        <fullName evidence="1">Uncharacterized protein</fullName>
    </submittedName>
</protein>
<name>A0ACB8QZD0_9AGAM</name>
<gene>
    <name evidence="1" type="ORF">K488DRAFT_75577</name>
</gene>
<accession>A0ACB8QZD0</accession>
<proteinExistence type="predicted"/>